<name>A0A1N6G1E9_9FLAO</name>
<dbReference type="OrthoDB" id="7054664at2"/>
<dbReference type="RefSeq" id="WP_074229894.1">
    <property type="nucleotide sequence ID" value="NZ_FSRQ01000001.1"/>
</dbReference>
<protein>
    <submittedName>
        <fullName evidence="1">Uncharacterized protein</fullName>
    </submittedName>
</protein>
<dbReference type="STRING" id="59733.SAMN05421769_1778"/>
<dbReference type="AlphaFoldDB" id="A0A1N6G1E9"/>
<reference evidence="2" key="1">
    <citation type="submission" date="2016-12" db="EMBL/GenBank/DDBJ databases">
        <authorList>
            <person name="Varghese N."/>
            <person name="Submissions S."/>
        </authorList>
    </citation>
    <scope>NUCLEOTIDE SEQUENCE [LARGE SCALE GENOMIC DNA]</scope>
    <source>
        <strain evidence="2">DSM 16779</strain>
    </source>
</reference>
<dbReference type="EMBL" id="FSRQ01000001">
    <property type="protein sequence ID" value="SIO01272.1"/>
    <property type="molecule type" value="Genomic_DNA"/>
</dbReference>
<gene>
    <name evidence="1" type="ORF">SAMN05421769_1778</name>
</gene>
<accession>A0A1N6G1E9</accession>
<proteinExistence type="predicted"/>
<organism evidence="1 2">
    <name type="scientific">Chryseobacterium scophthalmum</name>
    <dbReference type="NCBI Taxonomy" id="59733"/>
    <lineage>
        <taxon>Bacteria</taxon>
        <taxon>Pseudomonadati</taxon>
        <taxon>Bacteroidota</taxon>
        <taxon>Flavobacteriia</taxon>
        <taxon>Flavobacteriales</taxon>
        <taxon>Weeksellaceae</taxon>
        <taxon>Chryseobacterium group</taxon>
        <taxon>Chryseobacterium</taxon>
    </lineage>
</organism>
<sequence length="199" mass="22800">MNKITILVLLFFFLLANCQKKSILKNDRVEANNTEKVQTINLNQYTNNTNYFIKTFDVNKDGIKDKIVSHNRYLGDELLLFLGDKSGNYNLALKSTNFSEDGGNQITDIKEAKEGFEIITQFPDRGYLQNAYLVSGINNKFILKKIQSESESWQSGYTEKCSQNINVDLKKSITELSKVIGNTKKKCTKIYNKQSKVRN</sequence>
<dbReference type="Proteomes" id="UP000184782">
    <property type="component" value="Unassembled WGS sequence"/>
</dbReference>
<evidence type="ECO:0000313" key="2">
    <source>
        <dbReference type="Proteomes" id="UP000184782"/>
    </source>
</evidence>
<keyword evidence="2" id="KW-1185">Reference proteome</keyword>
<evidence type="ECO:0000313" key="1">
    <source>
        <dbReference type="EMBL" id="SIO01272.1"/>
    </source>
</evidence>